<accession>A0AC60PCX3</accession>
<organism evidence="1 2">
    <name type="scientific">Ixodes persulcatus</name>
    <name type="common">Taiga tick</name>
    <dbReference type="NCBI Taxonomy" id="34615"/>
    <lineage>
        <taxon>Eukaryota</taxon>
        <taxon>Metazoa</taxon>
        <taxon>Ecdysozoa</taxon>
        <taxon>Arthropoda</taxon>
        <taxon>Chelicerata</taxon>
        <taxon>Arachnida</taxon>
        <taxon>Acari</taxon>
        <taxon>Parasitiformes</taxon>
        <taxon>Ixodida</taxon>
        <taxon>Ixodoidea</taxon>
        <taxon>Ixodidae</taxon>
        <taxon>Ixodinae</taxon>
        <taxon>Ixodes</taxon>
    </lineage>
</organism>
<evidence type="ECO:0000313" key="1">
    <source>
        <dbReference type="EMBL" id="KAG0417117.1"/>
    </source>
</evidence>
<comment type="caution">
    <text evidence="1">The sequence shown here is derived from an EMBL/GenBank/DDBJ whole genome shotgun (WGS) entry which is preliminary data.</text>
</comment>
<proteinExistence type="predicted"/>
<reference evidence="1 2" key="1">
    <citation type="journal article" date="2020" name="Cell">
        <title>Large-Scale Comparative Analyses of Tick Genomes Elucidate Their Genetic Diversity and Vector Capacities.</title>
        <authorList>
            <consortium name="Tick Genome and Microbiome Consortium (TIGMIC)"/>
            <person name="Jia N."/>
            <person name="Wang J."/>
            <person name="Shi W."/>
            <person name="Du L."/>
            <person name="Sun Y."/>
            <person name="Zhan W."/>
            <person name="Jiang J.F."/>
            <person name="Wang Q."/>
            <person name="Zhang B."/>
            <person name="Ji P."/>
            <person name="Bell-Sakyi L."/>
            <person name="Cui X.M."/>
            <person name="Yuan T.T."/>
            <person name="Jiang B.G."/>
            <person name="Yang W.F."/>
            <person name="Lam T.T."/>
            <person name="Chang Q.C."/>
            <person name="Ding S.J."/>
            <person name="Wang X.J."/>
            <person name="Zhu J.G."/>
            <person name="Ruan X.D."/>
            <person name="Zhao L."/>
            <person name="Wei J.T."/>
            <person name="Ye R.Z."/>
            <person name="Que T.C."/>
            <person name="Du C.H."/>
            <person name="Zhou Y.H."/>
            <person name="Cheng J.X."/>
            <person name="Dai P.F."/>
            <person name="Guo W.B."/>
            <person name="Han X.H."/>
            <person name="Huang E.J."/>
            <person name="Li L.F."/>
            <person name="Wei W."/>
            <person name="Gao Y.C."/>
            <person name="Liu J.Z."/>
            <person name="Shao H.Z."/>
            <person name="Wang X."/>
            <person name="Wang C.C."/>
            <person name="Yang T.C."/>
            <person name="Huo Q.B."/>
            <person name="Li W."/>
            <person name="Chen H.Y."/>
            <person name="Chen S.E."/>
            <person name="Zhou L.G."/>
            <person name="Ni X.B."/>
            <person name="Tian J.H."/>
            <person name="Sheng Y."/>
            <person name="Liu T."/>
            <person name="Pan Y.S."/>
            <person name="Xia L.Y."/>
            <person name="Li J."/>
            <person name="Zhao F."/>
            <person name="Cao W.C."/>
        </authorList>
    </citation>
    <scope>NUCLEOTIDE SEQUENCE [LARGE SCALE GENOMIC DNA]</scope>
    <source>
        <strain evidence="1">Iper-2018</strain>
    </source>
</reference>
<keyword evidence="2" id="KW-1185">Reference proteome</keyword>
<dbReference type="Proteomes" id="UP000805193">
    <property type="component" value="Unassembled WGS sequence"/>
</dbReference>
<evidence type="ECO:0000313" key="2">
    <source>
        <dbReference type="Proteomes" id="UP000805193"/>
    </source>
</evidence>
<dbReference type="EMBL" id="JABSTQ010010882">
    <property type="protein sequence ID" value="KAG0417117.1"/>
    <property type="molecule type" value="Genomic_DNA"/>
</dbReference>
<gene>
    <name evidence="1" type="ORF">HPB47_005876</name>
</gene>
<protein>
    <submittedName>
        <fullName evidence="1">Uncharacterized protein</fullName>
    </submittedName>
</protein>
<name>A0AC60PCX3_IXOPE</name>
<sequence length="635" mass="72189">MEELRLTMGDDLNGLECNGVGILLRSYHNCGCVTGRVRLLSENLTAVETAFGWAVHGRSQATLSVVNCSQMIVLRAAVSDQGNTAVLRGFWKLESMGVGDAEIQDHSASDIMQRFEESITKYDRRYEFGMEAALWMIWISAITLLATCGVIWVLKRRYRHGFFKRLGIPGPEPELLFGNWQQLRKDRINVMEDWIQKYGKTFGYFKGAVPFVIISDVEMIKQCVVKEAQTFYDRPQPSISVEPYIQTLLFLNGDEWKKVRTLMNPSFTSAKMKLMTRIIDACADEMLDVLSDKAKDEAPIDVGKVSCGFSLDVIAKCALAWQVDCQKNPDDPVIMKLRHIFENAETPVTNTFVAFPFLRNLAEWVYPYTKHAEDTFAIINNLRRVVELRRRDTKQRPIDMLQLLLDAQAGKDSDTVDADKTECDGGFVINDDKLLANSFLLLLAGFETTATSLGFILHLLSQHPDEQETLHAELVAASPNESLDYERLMQLRRLDMVVQECLRLYPPVVLLLSRACRANTTIMGQFFPKGVNIMVPVWHIHHDPELWPDPFKFCPERFSPDAPPHHPTAFIPFGLGPRMCLGMRFALLELKTVLGKIIRKYRISPCGDEKERLELTVPVSIINPKHAIKVRLHPR</sequence>